<sequence length="190" mass="19989">MGPDRLRTHPLGLASRFSPHISICAAVTIDAGATTTAAVVSITSAADVVSTASACSFSAPVSPTFSAPRLTTCVKGPSIHDQRQEAPPCRQEDRRPFYTTGEPSPLVPNSLSSLPSSLDLEGEPSSVPFAREGKEIPLLTSLAGGLVNFKNTRHIVLTHDLSGLDNWITDVKLPDPPTKLAGCLFVNSAM</sequence>
<proteinExistence type="predicted"/>
<dbReference type="AlphaFoldDB" id="A0A5J9T1X3"/>
<protein>
    <submittedName>
        <fullName evidence="2">Uncharacterized protein</fullName>
    </submittedName>
</protein>
<dbReference type="Proteomes" id="UP000324897">
    <property type="component" value="Unassembled WGS sequence"/>
</dbReference>
<name>A0A5J9T1X3_9POAL</name>
<gene>
    <name evidence="2" type="ORF">EJB05_48549</name>
</gene>
<dbReference type="Gramene" id="TVU05389">
    <property type="protein sequence ID" value="TVU05389"/>
    <property type="gene ID" value="EJB05_48549"/>
</dbReference>
<evidence type="ECO:0000256" key="1">
    <source>
        <dbReference type="SAM" id="MobiDB-lite"/>
    </source>
</evidence>
<dbReference type="EMBL" id="RWGY01000051">
    <property type="protein sequence ID" value="TVU05389.1"/>
    <property type="molecule type" value="Genomic_DNA"/>
</dbReference>
<comment type="caution">
    <text evidence="2">The sequence shown here is derived from an EMBL/GenBank/DDBJ whole genome shotgun (WGS) entry which is preliminary data.</text>
</comment>
<keyword evidence="3" id="KW-1185">Reference proteome</keyword>
<evidence type="ECO:0000313" key="2">
    <source>
        <dbReference type="EMBL" id="TVU05389.1"/>
    </source>
</evidence>
<evidence type="ECO:0000313" key="3">
    <source>
        <dbReference type="Proteomes" id="UP000324897"/>
    </source>
</evidence>
<accession>A0A5J9T1X3</accession>
<reference evidence="2 3" key="1">
    <citation type="journal article" date="2019" name="Sci. Rep.">
        <title>A high-quality genome of Eragrostis curvula grass provides insights into Poaceae evolution and supports new strategies to enhance forage quality.</title>
        <authorList>
            <person name="Carballo J."/>
            <person name="Santos B.A.C.M."/>
            <person name="Zappacosta D."/>
            <person name="Garbus I."/>
            <person name="Selva J.P."/>
            <person name="Gallo C.A."/>
            <person name="Diaz A."/>
            <person name="Albertini E."/>
            <person name="Caccamo M."/>
            <person name="Echenique V."/>
        </authorList>
    </citation>
    <scope>NUCLEOTIDE SEQUENCE [LARGE SCALE GENOMIC DNA]</scope>
    <source>
        <strain evidence="3">cv. Victoria</strain>
        <tissue evidence="2">Leaf</tissue>
    </source>
</reference>
<feature type="non-terminal residue" evidence="2">
    <location>
        <position position="1"/>
    </location>
</feature>
<feature type="compositionally biased region" description="Basic and acidic residues" evidence="1">
    <location>
        <begin position="78"/>
        <end position="96"/>
    </location>
</feature>
<feature type="region of interest" description="Disordered" evidence="1">
    <location>
        <begin position="77"/>
        <end position="105"/>
    </location>
</feature>
<organism evidence="2 3">
    <name type="scientific">Eragrostis curvula</name>
    <name type="common">weeping love grass</name>
    <dbReference type="NCBI Taxonomy" id="38414"/>
    <lineage>
        <taxon>Eukaryota</taxon>
        <taxon>Viridiplantae</taxon>
        <taxon>Streptophyta</taxon>
        <taxon>Embryophyta</taxon>
        <taxon>Tracheophyta</taxon>
        <taxon>Spermatophyta</taxon>
        <taxon>Magnoliopsida</taxon>
        <taxon>Liliopsida</taxon>
        <taxon>Poales</taxon>
        <taxon>Poaceae</taxon>
        <taxon>PACMAD clade</taxon>
        <taxon>Chloridoideae</taxon>
        <taxon>Eragrostideae</taxon>
        <taxon>Eragrostidinae</taxon>
        <taxon>Eragrostis</taxon>
    </lineage>
</organism>